<comment type="caution">
    <text evidence="4">The sequence shown here is derived from an EMBL/GenBank/DDBJ whole genome shotgun (WGS) entry which is preliminary data.</text>
</comment>
<name>A0A2N7S126_9MICC</name>
<feature type="coiled-coil region" evidence="1">
    <location>
        <begin position="76"/>
        <end position="103"/>
    </location>
</feature>
<dbReference type="EMBL" id="PNQX01000002">
    <property type="protein sequence ID" value="PMQ19846.1"/>
    <property type="molecule type" value="Genomic_DNA"/>
</dbReference>
<feature type="domain" description="Integrase catalytic" evidence="3">
    <location>
        <begin position="248"/>
        <end position="410"/>
    </location>
</feature>
<dbReference type="InterPro" id="IPR036397">
    <property type="entry name" value="RNaseH_sf"/>
</dbReference>
<dbReference type="Pfam" id="PF00665">
    <property type="entry name" value="rve"/>
    <property type="match status" value="1"/>
</dbReference>
<dbReference type="InterPro" id="IPR048020">
    <property type="entry name" value="Transpos_IS3"/>
</dbReference>
<feature type="compositionally biased region" description="Low complexity" evidence="2">
    <location>
        <begin position="1"/>
        <end position="11"/>
    </location>
</feature>
<dbReference type="PANTHER" id="PTHR47515:SF1">
    <property type="entry name" value="BLR2054 PROTEIN"/>
    <property type="match status" value="1"/>
</dbReference>
<evidence type="ECO:0000256" key="1">
    <source>
        <dbReference type="SAM" id="Coils"/>
    </source>
</evidence>
<dbReference type="GO" id="GO:0015074">
    <property type="term" value="P:DNA integration"/>
    <property type="evidence" value="ECO:0007669"/>
    <property type="project" value="InterPro"/>
</dbReference>
<evidence type="ECO:0000313" key="5">
    <source>
        <dbReference type="Proteomes" id="UP000235739"/>
    </source>
</evidence>
<feature type="region of interest" description="Disordered" evidence="2">
    <location>
        <begin position="1"/>
        <end position="21"/>
    </location>
</feature>
<dbReference type="NCBIfam" id="NF033516">
    <property type="entry name" value="transpos_IS3"/>
    <property type="match status" value="1"/>
</dbReference>
<protein>
    <submittedName>
        <fullName evidence="4">IS3 family transposase</fullName>
    </submittedName>
</protein>
<sequence>MTNPGPRAGGPSRRRTFTPTEKLDLLSGYEEAIAEQKGGAYLRKNGVYSSQITEWRKLRDAGVLEGKTAGARIGKLSAEQAEIARLRRQLEVSEGKRKKTEDALDINGKTLGVLRERHQRVAGRAEVQEEMKRAYHHLLVIKIPQRKAADMVGVSRTTMNRTPSKLQDAARPAPPNKLSVVERAAILDVLNSPECVDLAPMQVYAKLLDDGVYLGSLSTFYRVLNENRLVKERRRLAKHKPRSIPELEATAPGEVLSWDITKLAGPVKGKYFDCYLMVDTYSRYIVGAHVHATESGQLAVEMMREIFGVHGIPRVVHADRGTSMTSKTVAALLSDLEVTRSHSRPRVSNDNPYSESLFKTLKYVPQFPERFSSLGDARAFMSEFVQWYNHAHQHSGIGLHTPADVHFGLADSVAVKRSQTLAAARARYPERFGTSRDPKILAMPEAAWINNPRDRVVQAA</sequence>
<evidence type="ECO:0000256" key="2">
    <source>
        <dbReference type="SAM" id="MobiDB-lite"/>
    </source>
</evidence>
<accession>A0A2N7S126</accession>
<proteinExistence type="predicted"/>
<evidence type="ECO:0000313" key="4">
    <source>
        <dbReference type="EMBL" id="PMQ19846.1"/>
    </source>
</evidence>
<gene>
    <name evidence="4" type="ORF">CIK84_14560</name>
</gene>
<dbReference type="AlphaFoldDB" id="A0A2N7S126"/>
<dbReference type="PANTHER" id="PTHR47515">
    <property type="entry name" value="LOW CALCIUM RESPONSE LOCUS PROTEIN T"/>
    <property type="match status" value="1"/>
</dbReference>
<reference evidence="4 5" key="1">
    <citation type="journal article" date="2017" name="Elife">
        <title>Extensive horizontal gene transfer in cheese-associated bacteria.</title>
        <authorList>
            <person name="Bonham K.S."/>
            <person name="Wolfe B.E."/>
            <person name="Dutton R.J."/>
        </authorList>
    </citation>
    <scope>NUCLEOTIDE SEQUENCE [LARGE SCALE GENOMIC DNA]</scope>
    <source>
        <strain evidence="4 5">JB182</strain>
    </source>
</reference>
<keyword evidence="1" id="KW-0175">Coiled coil</keyword>
<dbReference type="Proteomes" id="UP000235739">
    <property type="component" value="Unassembled WGS sequence"/>
</dbReference>
<organism evidence="4 5">
    <name type="scientific">Glutamicibacter arilaitensis</name>
    <dbReference type="NCBI Taxonomy" id="256701"/>
    <lineage>
        <taxon>Bacteria</taxon>
        <taxon>Bacillati</taxon>
        <taxon>Actinomycetota</taxon>
        <taxon>Actinomycetes</taxon>
        <taxon>Micrococcales</taxon>
        <taxon>Micrococcaceae</taxon>
        <taxon>Glutamicibacter</taxon>
    </lineage>
</organism>
<dbReference type="SUPFAM" id="SSF53098">
    <property type="entry name" value="Ribonuclease H-like"/>
    <property type="match status" value="1"/>
</dbReference>
<dbReference type="GO" id="GO:0003676">
    <property type="term" value="F:nucleic acid binding"/>
    <property type="evidence" value="ECO:0007669"/>
    <property type="project" value="InterPro"/>
</dbReference>
<dbReference type="InterPro" id="IPR012337">
    <property type="entry name" value="RNaseH-like_sf"/>
</dbReference>
<evidence type="ECO:0000259" key="3">
    <source>
        <dbReference type="PROSITE" id="PS50994"/>
    </source>
</evidence>
<dbReference type="PROSITE" id="PS50994">
    <property type="entry name" value="INTEGRASE"/>
    <property type="match status" value="1"/>
</dbReference>
<dbReference type="InterPro" id="IPR001584">
    <property type="entry name" value="Integrase_cat-core"/>
</dbReference>
<dbReference type="Gene3D" id="3.30.420.10">
    <property type="entry name" value="Ribonuclease H-like superfamily/Ribonuclease H"/>
    <property type="match status" value="1"/>
</dbReference>
<dbReference type="RefSeq" id="WP_102598976.1">
    <property type="nucleotide sequence ID" value="NZ_JBQQOM010000037.1"/>
</dbReference>